<evidence type="ECO:0000256" key="4">
    <source>
        <dbReference type="ARBA" id="ARBA00023157"/>
    </source>
</evidence>
<keyword evidence="3 6" id="KW-0472">Membrane</keyword>
<keyword evidence="2" id="KW-0808">Transferase</keyword>
<comment type="caution">
    <text evidence="8">The sequence shown here is derived from an EMBL/GenBank/DDBJ whole genome shotgun (WGS) entry which is preliminary data.</text>
</comment>
<evidence type="ECO:0000259" key="7">
    <source>
        <dbReference type="Pfam" id="PF09258"/>
    </source>
</evidence>
<dbReference type="AlphaFoldDB" id="A0A8H5UDC3"/>
<keyword evidence="4" id="KW-1015">Disulfide bond</keyword>
<proteinExistence type="predicted"/>
<accession>A0A8H5UDC3</accession>
<gene>
    <name evidence="8" type="ORF">FCIRC_2804</name>
</gene>
<keyword evidence="9" id="KW-1185">Reference proteome</keyword>
<reference evidence="9" key="1">
    <citation type="journal article" date="2020" name="BMC Genomics">
        <title>Correction to: Identification and distribution of gene clusters required for synthesis of sphingolipid metabolism inhibitors in diverse species of the filamentous fungus Fusarium.</title>
        <authorList>
            <person name="Kim H.S."/>
            <person name="Lohmar J.M."/>
            <person name="Busman M."/>
            <person name="Brown D.W."/>
            <person name="Naumann T.A."/>
            <person name="Divon H.H."/>
            <person name="Lysoe E."/>
            <person name="Uhlig S."/>
            <person name="Proctor R.H."/>
        </authorList>
    </citation>
    <scope>NUCLEOTIDE SEQUENCE [LARGE SCALE GENOMIC DNA]</scope>
    <source>
        <strain evidence="9">NRRL 25331</strain>
    </source>
</reference>
<evidence type="ECO:0000313" key="8">
    <source>
        <dbReference type="EMBL" id="KAF5686661.1"/>
    </source>
</evidence>
<sequence>MPNSNRQSSEMTPMPIYDSSEQSTSSRHVAYCLQKKWSLLIASVASFIACMVFASMYRFDYSTLSGNDNARNDWSSLHEYSSFHEAKNTCGAKDEVANMTIWNAAVEKTGHLLDDMFTITVQAYRRDQLKYTLDHLTAYNTSSLYEIVVVWSDNKSPPPKDFVGDNHVPVRFRVSKQNSLNQKFLPDPGYMTQGILLCDDDWNFNHTDIDWAFHQWRRSGMSRLTGPFAGCWYNNEHDEAMYSLCSERPNKYHMALTALAFTHLSFLEYYWSNDSLMESLREYVDSKSNCEDIALNYVARQVKHTEI</sequence>
<dbReference type="PANTHER" id="PTHR48261:SF2">
    <property type="entry name" value="ACETYLGLUCOSAMINYLTRANSFERASE"/>
    <property type="match status" value="1"/>
</dbReference>
<dbReference type="GO" id="GO:0016020">
    <property type="term" value="C:membrane"/>
    <property type="evidence" value="ECO:0007669"/>
    <property type="project" value="UniProtKB-SubCell"/>
</dbReference>
<dbReference type="Gene3D" id="3.90.550.10">
    <property type="entry name" value="Spore Coat Polysaccharide Biosynthesis Protein SpsA, Chain A"/>
    <property type="match status" value="1"/>
</dbReference>
<reference evidence="8 9" key="2">
    <citation type="submission" date="2020-05" db="EMBL/GenBank/DDBJ databases">
        <title>Identification and distribution of gene clusters putatively required for synthesis of sphingolipid metabolism inhibitors in phylogenetically diverse species of the filamentous fungus Fusarium.</title>
        <authorList>
            <person name="Kim H.-S."/>
            <person name="Busman M."/>
            <person name="Brown D.W."/>
            <person name="Divon H."/>
            <person name="Uhlig S."/>
            <person name="Proctor R.H."/>
        </authorList>
    </citation>
    <scope>NUCLEOTIDE SEQUENCE [LARGE SCALE GENOMIC DNA]</scope>
    <source>
        <strain evidence="8 9">NRRL 25331</strain>
    </source>
</reference>
<evidence type="ECO:0000256" key="3">
    <source>
        <dbReference type="ARBA" id="ARBA00023136"/>
    </source>
</evidence>
<dbReference type="PANTHER" id="PTHR48261">
    <property type="entry name" value="ACETYLGLUCOSAMINYLTRANSFERASE"/>
    <property type="match status" value="1"/>
</dbReference>
<feature type="domain" description="Glycosyl transferase 64" evidence="7">
    <location>
        <begin position="117"/>
        <end position="302"/>
    </location>
</feature>
<dbReference type="Pfam" id="PF09258">
    <property type="entry name" value="Glyco_transf_64"/>
    <property type="match status" value="1"/>
</dbReference>
<evidence type="ECO:0000256" key="1">
    <source>
        <dbReference type="ARBA" id="ARBA00004370"/>
    </source>
</evidence>
<keyword evidence="6" id="KW-1133">Transmembrane helix</keyword>
<dbReference type="GO" id="GO:0016757">
    <property type="term" value="F:glycosyltransferase activity"/>
    <property type="evidence" value="ECO:0007669"/>
    <property type="project" value="InterPro"/>
</dbReference>
<keyword evidence="6" id="KW-0812">Transmembrane</keyword>
<organism evidence="8 9">
    <name type="scientific">Fusarium circinatum</name>
    <name type="common">Pitch canker fungus</name>
    <name type="synonym">Gibberella circinata</name>
    <dbReference type="NCBI Taxonomy" id="48490"/>
    <lineage>
        <taxon>Eukaryota</taxon>
        <taxon>Fungi</taxon>
        <taxon>Dikarya</taxon>
        <taxon>Ascomycota</taxon>
        <taxon>Pezizomycotina</taxon>
        <taxon>Sordariomycetes</taxon>
        <taxon>Hypocreomycetidae</taxon>
        <taxon>Hypocreales</taxon>
        <taxon>Nectriaceae</taxon>
        <taxon>Fusarium</taxon>
        <taxon>Fusarium fujikuroi species complex</taxon>
    </lineage>
</organism>
<evidence type="ECO:0000256" key="5">
    <source>
        <dbReference type="SAM" id="MobiDB-lite"/>
    </source>
</evidence>
<name>A0A8H5UDC3_FUSCI</name>
<evidence type="ECO:0000313" key="9">
    <source>
        <dbReference type="Proteomes" id="UP000572754"/>
    </source>
</evidence>
<dbReference type="Proteomes" id="UP000572754">
    <property type="component" value="Unassembled WGS sequence"/>
</dbReference>
<comment type="subcellular location">
    <subcellularLocation>
        <location evidence="1">Membrane</location>
    </subcellularLocation>
</comment>
<evidence type="ECO:0000256" key="6">
    <source>
        <dbReference type="SAM" id="Phobius"/>
    </source>
</evidence>
<dbReference type="InterPro" id="IPR029044">
    <property type="entry name" value="Nucleotide-diphossugar_trans"/>
</dbReference>
<feature type="compositionally biased region" description="Polar residues" evidence="5">
    <location>
        <begin position="1"/>
        <end position="11"/>
    </location>
</feature>
<feature type="region of interest" description="Disordered" evidence="5">
    <location>
        <begin position="1"/>
        <end position="20"/>
    </location>
</feature>
<dbReference type="EMBL" id="JAAQPE010000089">
    <property type="protein sequence ID" value="KAF5686661.1"/>
    <property type="molecule type" value="Genomic_DNA"/>
</dbReference>
<dbReference type="InterPro" id="IPR015338">
    <property type="entry name" value="GT64_dom"/>
</dbReference>
<feature type="transmembrane region" description="Helical" evidence="6">
    <location>
        <begin position="37"/>
        <end position="57"/>
    </location>
</feature>
<dbReference type="InterPro" id="IPR004263">
    <property type="entry name" value="Exostosin"/>
</dbReference>
<evidence type="ECO:0000256" key="2">
    <source>
        <dbReference type="ARBA" id="ARBA00022679"/>
    </source>
</evidence>
<protein>
    <submittedName>
        <fullName evidence="8">Exostosin-2</fullName>
    </submittedName>
</protein>